<comment type="caution">
    <text evidence="2">The sequence shown here is derived from an EMBL/GenBank/DDBJ whole genome shotgun (WGS) entry which is preliminary data.</text>
</comment>
<keyword evidence="1" id="KW-0732">Signal</keyword>
<name>A0A4U0NBU9_9SPHI</name>
<evidence type="ECO:0000256" key="1">
    <source>
        <dbReference type="SAM" id="SignalP"/>
    </source>
</evidence>
<dbReference type="Proteomes" id="UP000306808">
    <property type="component" value="Unassembled WGS sequence"/>
</dbReference>
<reference evidence="2 3" key="1">
    <citation type="submission" date="2019-04" db="EMBL/GenBank/DDBJ databases">
        <title>Sphingobacterium olei sp. nov., isolated from oil-contaminated soil.</title>
        <authorList>
            <person name="Liu B."/>
        </authorList>
    </citation>
    <scope>NUCLEOTIDE SEQUENCE [LARGE SCALE GENOMIC DNA]</scope>
    <source>
        <strain evidence="2 3">HAL-9</strain>
    </source>
</reference>
<dbReference type="RefSeq" id="WP_136903182.1">
    <property type="nucleotide sequence ID" value="NZ_SUME01000011.1"/>
</dbReference>
<dbReference type="Pfam" id="PF12893">
    <property type="entry name" value="Lumazine_bd_2"/>
    <property type="match status" value="1"/>
</dbReference>
<sequence length="142" mass="16221">MKRIISTIATVLIFISTFSSFAAETANPLKNRTTTAIVVAYMNAATLRNTEFSEQLFTRDFEYYVAGLSVSKFNKKQYTKFLKQNGGLQYDCKTTYEILEETGSSCTAKASMQFENFTRVDYITLCRKKDSWQISKVVTTYP</sequence>
<dbReference type="OrthoDB" id="764454at2"/>
<feature type="chain" id="PRO_5020788221" description="Nuclear transport factor 2 family protein" evidence="1">
    <location>
        <begin position="23"/>
        <end position="142"/>
    </location>
</feature>
<protein>
    <recommendedName>
        <fullName evidence="4">Nuclear transport factor 2 family protein</fullName>
    </recommendedName>
</protein>
<evidence type="ECO:0008006" key="4">
    <source>
        <dbReference type="Google" id="ProtNLM"/>
    </source>
</evidence>
<dbReference type="EMBL" id="SUME01000011">
    <property type="protein sequence ID" value="TJZ51441.1"/>
    <property type="molecule type" value="Genomic_DNA"/>
</dbReference>
<dbReference type="SUPFAM" id="SSF54427">
    <property type="entry name" value="NTF2-like"/>
    <property type="match status" value="1"/>
</dbReference>
<accession>A0A4U0NBU9</accession>
<organism evidence="2 3">
    <name type="scientific">Sphingobacterium olei</name>
    <dbReference type="NCBI Taxonomy" id="2571155"/>
    <lineage>
        <taxon>Bacteria</taxon>
        <taxon>Pseudomonadati</taxon>
        <taxon>Bacteroidota</taxon>
        <taxon>Sphingobacteriia</taxon>
        <taxon>Sphingobacteriales</taxon>
        <taxon>Sphingobacteriaceae</taxon>
        <taxon>Sphingobacterium</taxon>
    </lineage>
</organism>
<gene>
    <name evidence="2" type="ORF">FAZ15_20195</name>
</gene>
<evidence type="ECO:0000313" key="3">
    <source>
        <dbReference type="Proteomes" id="UP000306808"/>
    </source>
</evidence>
<proteinExistence type="predicted"/>
<dbReference type="InterPro" id="IPR039437">
    <property type="entry name" value="FrzH/put_lumazine-bd"/>
</dbReference>
<dbReference type="AlphaFoldDB" id="A0A4U0NBU9"/>
<evidence type="ECO:0000313" key="2">
    <source>
        <dbReference type="EMBL" id="TJZ51441.1"/>
    </source>
</evidence>
<dbReference type="InterPro" id="IPR032710">
    <property type="entry name" value="NTF2-like_dom_sf"/>
</dbReference>
<feature type="signal peptide" evidence="1">
    <location>
        <begin position="1"/>
        <end position="22"/>
    </location>
</feature>
<keyword evidence="3" id="KW-1185">Reference proteome</keyword>
<dbReference type="Gene3D" id="3.10.450.50">
    <property type="match status" value="1"/>
</dbReference>